<keyword evidence="2" id="KW-1185">Reference proteome</keyword>
<evidence type="ECO:0000313" key="1">
    <source>
        <dbReference type="EMBL" id="MEQ2311188.1"/>
    </source>
</evidence>
<protein>
    <submittedName>
        <fullName evidence="1">Uncharacterized protein</fullName>
    </submittedName>
</protein>
<name>A0ABV0ZY60_9TELE</name>
<reference evidence="1 2" key="1">
    <citation type="submission" date="2021-06" db="EMBL/GenBank/DDBJ databases">
        <authorList>
            <person name="Palmer J.M."/>
        </authorList>
    </citation>
    <scope>NUCLEOTIDE SEQUENCE [LARGE SCALE GENOMIC DNA]</scope>
    <source>
        <strain evidence="1 2">AS_MEX2019</strain>
        <tissue evidence="1">Muscle</tissue>
    </source>
</reference>
<gene>
    <name evidence="1" type="ORF">AMECASPLE_017108</name>
</gene>
<evidence type="ECO:0000313" key="2">
    <source>
        <dbReference type="Proteomes" id="UP001469553"/>
    </source>
</evidence>
<accession>A0ABV0ZY60</accession>
<sequence length="112" mass="12742">MDLWFFLSHSFDPPYLSGCSQQKDSTQSIRRLNTSDAGMLKTVKTGSPALCLNCLPSKQQDRGLVSVALEQAAHPGRQHHKFTLRVELSNRLQFSQEVRVRWKTKTLLVMVL</sequence>
<dbReference type="EMBL" id="JAHRIP010076505">
    <property type="protein sequence ID" value="MEQ2311188.1"/>
    <property type="molecule type" value="Genomic_DNA"/>
</dbReference>
<dbReference type="Proteomes" id="UP001469553">
    <property type="component" value="Unassembled WGS sequence"/>
</dbReference>
<comment type="caution">
    <text evidence="1">The sequence shown here is derived from an EMBL/GenBank/DDBJ whole genome shotgun (WGS) entry which is preliminary data.</text>
</comment>
<proteinExistence type="predicted"/>
<organism evidence="1 2">
    <name type="scientific">Ameca splendens</name>
    <dbReference type="NCBI Taxonomy" id="208324"/>
    <lineage>
        <taxon>Eukaryota</taxon>
        <taxon>Metazoa</taxon>
        <taxon>Chordata</taxon>
        <taxon>Craniata</taxon>
        <taxon>Vertebrata</taxon>
        <taxon>Euteleostomi</taxon>
        <taxon>Actinopterygii</taxon>
        <taxon>Neopterygii</taxon>
        <taxon>Teleostei</taxon>
        <taxon>Neoteleostei</taxon>
        <taxon>Acanthomorphata</taxon>
        <taxon>Ovalentaria</taxon>
        <taxon>Atherinomorphae</taxon>
        <taxon>Cyprinodontiformes</taxon>
        <taxon>Goodeidae</taxon>
        <taxon>Ameca</taxon>
    </lineage>
</organism>